<proteinExistence type="predicted"/>
<gene>
    <name evidence="1" type="ORF">CCUR1050_LOCUS10592</name>
</gene>
<name>A0A7S0M7F6_9CRYP</name>
<dbReference type="AlphaFoldDB" id="A0A7S0M7F6"/>
<organism evidence="1">
    <name type="scientific">Cryptomonas curvata</name>
    <dbReference type="NCBI Taxonomy" id="233186"/>
    <lineage>
        <taxon>Eukaryota</taxon>
        <taxon>Cryptophyceae</taxon>
        <taxon>Cryptomonadales</taxon>
        <taxon>Cryptomonadaceae</taxon>
        <taxon>Cryptomonas</taxon>
    </lineage>
</organism>
<evidence type="ECO:0000313" key="1">
    <source>
        <dbReference type="EMBL" id="CAD8632911.1"/>
    </source>
</evidence>
<accession>A0A7S0M7F6</accession>
<sequence length="166" mass="19399">MEVSPRPRKVGNKSSVLLEFDRCIDVVDLWNEKELSFVHFAQSHLALSLLVHLKLNRRFLQNLSILYHWTSTNFAALHSESTDSYGLKYCENPRDPPKQMSDLVLVPVKGYLVPLKPDNFRKFGGFYPGLFLMIENMSRINDRKQSIRRVDCCAIHWSFLRWGWGI</sequence>
<protein>
    <submittedName>
        <fullName evidence="1">Uncharacterized protein</fullName>
    </submittedName>
</protein>
<dbReference type="EMBL" id="HBEZ01019192">
    <property type="protein sequence ID" value="CAD8632911.1"/>
    <property type="molecule type" value="Transcribed_RNA"/>
</dbReference>
<reference evidence="1" key="1">
    <citation type="submission" date="2021-01" db="EMBL/GenBank/DDBJ databases">
        <authorList>
            <person name="Corre E."/>
            <person name="Pelletier E."/>
            <person name="Niang G."/>
            <person name="Scheremetjew M."/>
            <person name="Finn R."/>
            <person name="Kale V."/>
            <person name="Holt S."/>
            <person name="Cochrane G."/>
            <person name="Meng A."/>
            <person name="Brown T."/>
            <person name="Cohen L."/>
        </authorList>
    </citation>
    <scope>NUCLEOTIDE SEQUENCE</scope>
    <source>
        <strain evidence="1">CCAP979/52</strain>
    </source>
</reference>